<keyword evidence="2" id="KW-1185">Reference proteome</keyword>
<reference evidence="1" key="1">
    <citation type="submission" date="2020-05" db="EMBL/GenBank/DDBJ databases">
        <title>Mycena genomes resolve the evolution of fungal bioluminescence.</title>
        <authorList>
            <person name="Tsai I.J."/>
        </authorList>
    </citation>
    <scope>NUCLEOTIDE SEQUENCE</scope>
    <source>
        <strain evidence="1">160909Yilan</strain>
    </source>
</reference>
<accession>A0A8H6ZCZ6</accession>
<dbReference type="Proteomes" id="UP000623467">
    <property type="component" value="Unassembled WGS sequence"/>
</dbReference>
<sequence length="258" mass="27321">MPLVSPDWVRARFEQIREHEATHVEFLSTALGLAGASAVAPCEYNFHFTDVHSFVDTSEVLEAVGATAYTGGAALVNDKVSTPRERVRPPEYDSTQEYLTAAASILAVEARHAAWISSAAQGHNAWDTAFQPALTPNQVYTVATSFIESCPASNADSLPPLTAFAPLAVTNARPGRTAILTFATPTSSKSLYAAFISSIAAPVFVPTYNGNQVAIPHDLLGFAFCVVTTKDGGDLDDATTVAGPAILNFPFDSRGRTA</sequence>
<dbReference type="OrthoDB" id="1001765at2759"/>
<dbReference type="AlphaFoldDB" id="A0A8H6ZCZ6"/>
<dbReference type="EMBL" id="JACAZH010000001">
    <property type="protein sequence ID" value="KAF7376688.1"/>
    <property type="molecule type" value="Genomic_DNA"/>
</dbReference>
<protein>
    <submittedName>
        <fullName evidence="1">Protein rds1</fullName>
    </submittedName>
</protein>
<organism evidence="1 2">
    <name type="scientific">Mycena sanguinolenta</name>
    <dbReference type="NCBI Taxonomy" id="230812"/>
    <lineage>
        <taxon>Eukaryota</taxon>
        <taxon>Fungi</taxon>
        <taxon>Dikarya</taxon>
        <taxon>Basidiomycota</taxon>
        <taxon>Agaricomycotina</taxon>
        <taxon>Agaricomycetes</taxon>
        <taxon>Agaricomycetidae</taxon>
        <taxon>Agaricales</taxon>
        <taxon>Marasmiineae</taxon>
        <taxon>Mycenaceae</taxon>
        <taxon>Mycena</taxon>
    </lineage>
</organism>
<proteinExistence type="predicted"/>
<evidence type="ECO:0000313" key="1">
    <source>
        <dbReference type="EMBL" id="KAF7376688.1"/>
    </source>
</evidence>
<evidence type="ECO:0000313" key="2">
    <source>
        <dbReference type="Proteomes" id="UP000623467"/>
    </source>
</evidence>
<comment type="caution">
    <text evidence="1">The sequence shown here is derived from an EMBL/GenBank/DDBJ whole genome shotgun (WGS) entry which is preliminary data.</text>
</comment>
<name>A0A8H6ZCZ6_9AGAR</name>
<dbReference type="Pfam" id="PF13668">
    <property type="entry name" value="Ferritin_2"/>
    <property type="match status" value="2"/>
</dbReference>
<gene>
    <name evidence="1" type="ORF">MSAN_00085800</name>
</gene>